<organism evidence="3 4">
    <name type="scientific">Candidatus Sungbacteria bacterium RIFCSPLOWO2_01_FULL_54_21</name>
    <dbReference type="NCBI Taxonomy" id="1802279"/>
    <lineage>
        <taxon>Bacteria</taxon>
        <taxon>Candidatus Sungiibacteriota</taxon>
    </lineage>
</organism>
<reference evidence="3 4" key="1">
    <citation type="journal article" date="2016" name="Nat. Commun.">
        <title>Thousands of microbial genomes shed light on interconnected biogeochemical processes in an aquifer system.</title>
        <authorList>
            <person name="Anantharaman K."/>
            <person name="Brown C.T."/>
            <person name="Hug L.A."/>
            <person name="Sharon I."/>
            <person name="Castelle C.J."/>
            <person name="Probst A.J."/>
            <person name="Thomas B.C."/>
            <person name="Singh A."/>
            <person name="Wilkins M.J."/>
            <person name="Karaoz U."/>
            <person name="Brodie E.L."/>
            <person name="Williams K.H."/>
            <person name="Hubbard S.S."/>
            <person name="Banfield J.F."/>
        </authorList>
    </citation>
    <scope>NUCLEOTIDE SEQUENCE [LARGE SCALE GENOMIC DNA]</scope>
</reference>
<evidence type="ECO:0000313" key="3">
    <source>
        <dbReference type="EMBL" id="OHA07733.1"/>
    </source>
</evidence>
<gene>
    <name evidence="3" type="ORF">A3B34_00660</name>
</gene>
<dbReference type="Proteomes" id="UP000176510">
    <property type="component" value="Unassembled WGS sequence"/>
</dbReference>
<feature type="signal peptide" evidence="2">
    <location>
        <begin position="1"/>
        <end position="20"/>
    </location>
</feature>
<feature type="transmembrane region" description="Helical" evidence="1">
    <location>
        <begin position="142"/>
        <end position="161"/>
    </location>
</feature>
<dbReference type="AlphaFoldDB" id="A0A1G2L7V4"/>
<keyword evidence="1" id="KW-0812">Transmembrane</keyword>
<protein>
    <recommendedName>
        <fullName evidence="5">DUF3307 domain-containing protein</fullName>
    </recommendedName>
</protein>
<feature type="transmembrane region" description="Helical" evidence="1">
    <location>
        <begin position="71"/>
        <end position="89"/>
    </location>
</feature>
<keyword evidence="1" id="KW-0472">Membrane</keyword>
<sequence length="162" mass="17501">MILSTHIVIAAALTRPLAAAHPLLTFAVSLVSHYAADAIPHWHYPTRTILKTEDPAARRWRGTASAYTTDALAFAVDASAGIGVVWFLARPATADAWIWLAVAASGSILPDFLQGVYMAGASFLQRHQIIHHRIHSSILLDAYPWIGIPFQLAIAAVAALFI</sequence>
<proteinExistence type="predicted"/>
<keyword evidence="1" id="KW-1133">Transmembrane helix</keyword>
<feature type="chain" id="PRO_5009583519" description="DUF3307 domain-containing protein" evidence="2">
    <location>
        <begin position="21"/>
        <end position="162"/>
    </location>
</feature>
<name>A0A1G2L7V4_9BACT</name>
<feature type="transmembrane region" description="Helical" evidence="1">
    <location>
        <begin position="96"/>
        <end position="117"/>
    </location>
</feature>
<accession>A0A1G2L7V4</accession>
<evidence type="ECO:0000256" key="2">
    <source>
        <dbReference type="SAM" id="SignalP"/>
    </source>
</evidence>
<evidence type="ECO:0000256" key="1">
    <source>
        <dbReference type="SAM" id="Phobius"/>
    </source>
</evidence>
<comment type="caution">
    <text evidence="3">The sequence shown here is derived from an EMBL/GenBank/DDBJ whole genome shotgun (WGS) entry which is preliminary data.</text>
</comment>
<keyword evidence="2" id="KW-0732">Signal</keyword>
<evidence type="ECO:0000313" key="4">
    <source>
        <dbReference type="Proteomes" id="UP000176510"/>
    </source>
</evidence>
<evidence type="ECO:0008006" key="5">
    <source>
        <dbReference type="Google" id="ProtNLM"/>
    </source>
</evidence>
<dbReference type="EMBL" id="MHQR01000014">
    <property type="protein sequence ID" value="OHA07733.1"/>
    <property type="molecule type" value="Genomic_DNA"/>
</dbReference>